<dbReference type="EnsemblPlants" id="Zm00001eb268210_T001">
    <property type="protein sequence ID" value="Zm00001eb268210_P001"/>
    <property type="gene ID" value="Zm00001eb268210"/>
</dbReference>
<evidence type="ECO:0000256" key="1">
    <source>
        <dbReference type="SAM" id="MobiDB-lite"/>
    </source>
</evidence>
<organism evidence="2 3">
    <name type="scientific">Zea mays</name>
    <name type="common">Maize</name>
    <dbReference type="NCBI Taxonomy" id="4577"/>
    <lineage>
        <taxon>Eukaryota</taxon>
        <taxon>Viridiplantae</taxon>
        <taxon>Streptophyta</taxon>
        <taxon>Embryophyta</taxon>
        <taxon>Tracheophyta</taxon>
        <taxon>Spermatophyta</taxon>
        <taxon>Magnoliopsida</taxon>
        <taxon>Liliopsida</taxon>
        <taxon>Poales</taxon>
        <taxon>Poaceae</taxon>
        <taxon>PACMAD clade</taxon>
        <taxon>Panicoideae</taxon>
        <taxon>Andropogonodae</taxon>
        <taxon>Andropogoneae</taxon>
        <taxon>Tripsacinae</taxon>
        <taxon>Zea</taxon>
    </lineage>
</organism>
<evidence type="ECO:0000313" key="3">
    <source>
        <dbReference type="Proteomes" id="UP000007305"/>
    </source>
</evidence>
<name>A0A804PSQ5_MAIZE</name>
<accession>A0A804PSQ5</accession>
<feature type="compositionally biased region" description="Basic residues" evidence="1">
    <location>
        <begin position="1"/>
        <end position="11"/>
    </location>
</feature>
<feature type="region of interest" description="Disordered" evidence="1">
    <location>
        <begin position="1"/>
        <end position="62"/>
    </location>
</feature>
<dbReference type="Gramene" id="Zm00001eb268210_T001">
    <property type="protein sequence ID" value="Zm00001eb268210_P001"/>
    <property type="gene ID" value="Zm00001eb268210"/>
</dbReference>
<dbReference type="AlphaFoldDB" id="A0A804PSQ5"/>
<reference evidence="3" key="1">
    <citation type="journal article" date="2009" name="Science">
        <title>The B73 maize genome: complexity, diversity, and dynamics.</title>
        <authorList>
            <person name="Schnable P.S."/>
            <person name="Ware D."/>
            <person name="Fulton R.S."/>
            <person name="Stein J.C."/>
            <person name="Wei F."/>
            <person name="Pasternak S."/>
            <person name="Liang C."/>
            <person name="Zhang J."/>
            <person name="Fulton L."/>
            <person name="Graves T.A."/>
            <person name="Minx P."/>
            <person name="Reily A.D."/>
            <person name="Courtney L."/>
            <person name="Kruchowski S.S."/>
            <person name="Tomlinson C."/>
            <person name="Strong C."/>
            <person name="Delehaunty K."/>
            <person name="Fronick C."/>
            <person name="Courtney B."/>
            <person name="Rock S.M."/>
            <person name="Belter E."/>
            <person name="Du F."/>
            <person name="Kim K."/>
            <person name="Abbott R.M."/>
            <person name="Cotton M."/>
            <person name="Levy A."/>
            <person name="Marchetto P."/>
            <person name="Ochoa K."/>
            <person name="Jackson S.M."/>
            <person name="Gillam B."/>
            <person name="Chen W."/>
            <person name="Yan L."/>
            <person name="Higginbotham J."/>
            <person name="Cardenas M."/>
            <person name="Waligorski J."/>
            <person name="Applebaum E."/>
            <person name="Phelps L."/>
            <person name="Falcone J."/>
            <person name="Kanchi K."/>
            <person name="Thane T."/>
            <person name="Scimone A."/>
            <person name="Thane N."/>
            <person name="Henke J."/>
            <person name="Wang T."/>
            <person name="Ruppert J."/>
            <person name="Shah N."/>
            <person name="Rotter K."/>
            <person name="Hodges J."/>
            <person name="Ingenthron E."/>
            <person name="Cordes M."/>
            <person name="Kohlberg S."/>
            <person name="Sgro J."/>
            <person name="Delgado B."/>
            <person name="Mead K."/>
            <person name="Chinwalla A."/>
            <person name="Leonard S."/>
            <person name="Crouse K."/>
            <person name="Collura K."/>
            <person name="Kudrna D."/>
            <person name="Currie J."/>
            <person name="He R."/>
            <person name="Angelova A."/>
            <person name="Rajasekar S."/>
            <person name="Mueller T."/>
            <person name="Lomeli R."/>
            <person name="Scara G."/>
            <person name="Ko A."/>
            <person name="Delaney K."/>
            <person name="Wissotski M."/>
            <person name="Lopez G."/>
            <person name="Campos D."/>
            <person name="Braidotti M."/>
            <person name="Ashley E."/>
            <person name="Golser W."/>
            <person name="Kim H."/>
            <person name="Lee S."/>
            <person name="Lin J."/>
            <person name="Dujmic Z."/>
            <person name="Kim W."/>
            <person name="Talag J."/>
            <person name="Zuccolo A."/>
            <person name="Fan C."/>
            <person name="Sebastian A."/>
            <person name="Kramer M."/>
            <person name="Spiegel L."/>
            <person name="Nascimento L."/>
            <person name="Zutavern T."/>
            <person name="Miller B."/>
            <person name="Ambroise C."/>
            <person name="Muller S."/>
            <person name="Spooner W."/>
            <person name="Narechania A."/>
            <person name="Ren L."/>
            <person name="Wei S."/>
            <person name="Kumari S."/>
            <person name="Faga B."/>
            <person name="Levy M.J."/>
            <person name="McMahan L."/>
            <person name="Van Buren P."/>
            <person name="Vaughn M.W."/>
            <person name="Ying K."/>
            <person name="Yeh C.-T."/>
            <person name="Emrich S.J."/>
            <person name="Jia Y."/>
            <person name="Kalyanaraman A."/>
            <person name="Hsia A.-P."/>
            <person name="Barbazuk W.B."/>
            <person name="Baucom R.S."/>
            <person name="Brutnell T.P."/>
            <person name="Carpita N.C."/>
            <person name="Chaparro C."/>
            <person name="Chia J.-M."/>
            <person name="Deragon J.-M."/>
            <person name="Estill J.C."/>
            <person name="Fu Y."/>
            <person name="Jeddeloh J.A."/>
            <person name="Han Y."/>
            <person name="Lee H."/>
            <person name="Li P."/>
            <person name="Lisch D.R."/>
            <person name="Liu S."/>
            <person name="Liu Z."/>
            <person name="Nagel D.H."/>
            <person name="McCann M.C."/>
            <person name="SanMiguel P."/>
            <person name="Myers A.M."/>
            <person name="Nettleton D."/>
            <person name="Nguyen J."/>
            <person name="Penning B.W."/>
            <person name="Ponnala L."/>
            <person name="Schneider K.L."/>
            <person name="Schwartz D.C."/>
            <person name="Sharma A."/>
            <person name="Soderlund C."/>
            <person name="Springer N.M."/>
            <person name="Sun Q."/>
            <person name="Wang H."/>
            <person name="Waterman M."/>
            <person name="Westerman R."/>
            <person name="Wolfgruber T.K."/>
            <person name="Yang L."/>
            <person name="Yu Y."/>
            <person name="Zhang L."/>
            <person name="Zhou S."/>
            <person name="Zhu Q."/>
            <person name="Bennetzen J.L."/>
            <person name="Dawe R.K."/>
            <person name="Jiang J."/>
            <person name="Jiang N."/>
            <person name="Presting G.G."/>
            <person name="Wessler S.R."/>
            <person name="Aluru S."/>
            <person name="Martienssen R.A."/>
            <person name="Clifton S.W."/>
            <person name="McCombie W.R."/>
            <person name="Wing R.A."/>
            <person name="Wilson R.K."/>
        </authorList>
    </citation>
    <scope>NUCLEOTIDE SEQUENCE [LARGE SCALE GENOMIC DNA]</scope>
    <source>
        <strain evidence="3">cv. B73</strain>
    </source>
</reference>
<evidence type="ECO:0000313" key="2">
    <source>
        <dbReference type="EnsemblPlants" id="Zm00001eb268210_P001"/>
    </source>
</evidence>
<dbReference type="Proteomes" id="UP000007305">
    <property type="component" value="Chromosome 6"/>
</dbReference>
<reference evidence="2" key="3">
    <citation type="submission" date="2021-05" db="UniProtKB">
        <authorList>
            <consortium name="EnsemblPlants"/>
        </authorList>
    </citation>
    <scope>IDENTIFICATION</scope>
    <source>
        <strain evidence="2">cv. B73</strain>
    </source>
</reference>
<sequence length="129" mass="13418">ADRCHRCRKQAQGRGLPPRAHEHERRRHTGPRVRKRVDADAAPRLNGVPPPSQVTPGGGPISFLAGAAPHSVSPVPGAPPHISLAAAPLLLSGGVAAAPSYGDRDGLLSHRRPPSWPVLMACLPSSLAA</sequence>
<protein>
    <submittedName>
        <fullName evidence="2">Uncharacterized protein</fullName>
    </submittedName>
</protein>
<keyword evidence="3" id="KW-1185">Reference proteome</keyword>
<proteinExistence type="predicted"/>
<dbReference type="InParanoid" id="A0A804PSQ5"/>
<reference evidence="2" key="2">
    <citation type="submission" date="2019-07" db="EMBL/GenBank/DDBJ databases">
        <authorList>
            <person name="Seetharam A."/>
            <person name="Woodhouse M."/>
            <person name="Cannon E."/>
        </authorList>
    </citation>
    <scope>NUCLEOTIDE SEQUENCE [LARGE SCALE GENOMIC DNA]</scope>
    <source>
        <strain evidence="2">cv. B73</strain>
    </source>
</reference>
<feature type="compositionally biased region" description="Basic residues" evidence="1">
    <location>
        <begin position="24"/>
        <end position="35"/>
    </location>
</feature>